<feature type="transmembrane region" description="Helical" evidence="5">
    <location>
        <begin position="90"/>
        <end position="112"/>
    </location>
</feature>
<organism evidence="7 8">
    <name type="scientific">Streptomyces roseirectus</name>
    <dbReference type="NCBI Taxonomy" id="2768066"/>
    <lineage>
        <taxon>Bacteria</taxon>
        <taxon>Bacillati</taxon>
        <taxon>Actinomycetota</taxon>
        <taxon>Actinomycetes</taxon>
        <taxon>Kitasatosporales</taxon>
        <taxon>Streptomycetaceae</taxon>
        <taxon>Streptomyces</taxon>
    </lineage>
</organism>
<dbReference type="GO" id="GO:0016020">
    <property type="term" value="C:membrane"/>
    <property type="evidence" value="ECO:0007669"/>
    <property type="project" value="UniProtKB-SubCell"/>
</dbReference>
<feature type="transmembrane region" description="Helical" evidence="5">
    <location>
        <begin position="218"/>
        <end position="240"/>
    </location>
</feature>
<dbReference type="KEGG" id="sroi:IAG44_17605"/>
<keyword evidence="8" id="KW-1185">Reference proteome</keyword>
<evidence type="ECO:0000313" key="7">
    <source>
        <dbReference type="EMBL" id="QNP71072.1"/>
    </source>
</evidence>
<keyword evidence="4 5" id="KW-0472">Membrane</keyword>
<dbReference type="GO" id="GO:0140359">
    <property type="term" value="F:ABC-type transporter activity"/>
    <property type="evidence" value="ECO:0007669"/>
    <property type="project" value="InterPro"/>
</dbReference>
<evidence type="ECO:0000256" key="1">
    <source>
        <dbReference type="ARBA" id="ARBA00004141"/>
    </source>
</evidence>
<dbReference type="RefSeq" id="WP_187748047.1">
    <property type="nucleotide sequence ID" value="NZ_CP060828.1"/>
</dbReference>
<sequence>MITTLWGAVRFQLAIARTSPDVLLILVRAPLMTMVLLSISEYSGRRDLAAGVVLAPVLMALWDMTLLIAGEVINRERSWGTLEALVATPARFFVVVLGRIGAVTAISMVSFAEAWLVARYGFGIHLTVVHGTVFVLCVLASGLAMAGTATLLSALFVLAPSARLMQNTLTYPFYLLAGVLVPVSMLPEWLRPLSSAVFLSWSADLLRRSLSTEPVPDAAASLAVIVLLGLAGTLAGLFAVNRALRQARAAGTLSEV</sequence>
<dbReference type="InterPro" id="IPR051784">
    <property type="entry name" value="Nod_factor_ABC_transporter"/>
</dbReference>
<evidence type="ECO:0000256" key="3">
    <source>
        <dbReference type="ARBA" id="ARBA00022989"/>
    </source>
</evidence>
<evidence type="ECO:0000313" key="8">
    <source>
        <dbReference type="Proteomes" id="UP000516052"/>
    </source>
</evidence>
<keyword evidence="3 5" id="KW-1133">Transmembrane helix</keyword>
<gene>
    <name evidence="7" type="ORF">IAG44_17605</name>
</gene>
<protein>
    <submittedName>
        <fullName evidence="7">ABC transporter permease</fullName>
    </submittedName>
</protein>
<dbReference type="AlphaFoldDB" id="A0A7H0IE56"/>
<evidence type="ECO:0000259" key="6">
    <source>
        <dbReference type="Pfam" id="PF01061"/>
    </source>
</evidence>
<feature type="transmembrane region" description="Helical" evidence="5">
    <location>
        <begin position="132"/>
        <end position="159"/>
    </location>
</feature>
<proteinExistence type="predicted"/>
<dbReference type="PANTHER" id="PTHR43229:SF2">
    <property type="entry name" value="NODULATION PROTEIN J"/>
    <property type="match status" value="1"/>
</dbReference>
<evidence type="ECO:0000256" key="4">
    <source>
        <dbReference type="ARBA" id="ARBA00023136"/>
    </source>
</evidence>
<accession>A0A7H0IE56</accession>
<dbReference type="EMBL" id="CP060828">
    <property type="protein sequence ID" value="QNP71072.1"/>
    <property type="molecule type" value="Genomic_DNA"/>
</dbReference>
<feature type="transmembrane region" description="Helical" evidence="5">
    <location>
        <begin position="21"/>
        <end position="42"/>
    </location>
</feature>
<dbReference type="PANTHER" id="PTHR43229">
    <property type="entry name" value="NODULATION PROTEIN J"/>
    <property type="match status" value="1"/>
</dbReference>
<dbReference type="Pfam" id="PF01061">
    <property type="entry name" value="ABC2_membrane"/>
    <property type="match status" value="1"/>
</dbReference>
<evidence type="ECO:0000256" key="2">
    <source>
        <dbReference type="ARBA" id="ARBA00022692"/>
    </source>
</evidence>
<dbReference type="Proteomes" id="UP000516052">
    <property type="component" value="Chromosome"/>
</dbReference>
<feature type="transmembrane region" description="Helical" evidence="5">
    <location>
        <begin position="48"/>
        <end position="69"/>
    </location>
</feature>
<reference evidence="7 8" key="1">
    <citation type="submission" date="2020-08" db="EMBL/GenBank/DDBJ databases">
        <title>A novel species.</title>
        <authorList>
            <person name="Gao J."/>
        </authorList>
    </citation>
    <scope>NUCLEOTIDE SEQUENCE [LARGE SCALE GENOMIC DNA]</scope>
    <source>
        <strain evidence="7 8">CRXT-G-22</strain>
    </source>
</reference>
<feature type="domain" description="ABC-2 type transporter transmembrane" evidence="6">
    <location>
        <begin position="53"/>
        <end position="208"/>
    </location>
</feature>
<feature type="transmembrane region" description="Helical" evidence="5">
    <location>
        <begin position="171"/>
        <end position="190"/>
    </location>
</feature>
<comment type="subcellular location">
    <subcellularLocation>
        <location evidence="1">Membrane</location>
        <topology evidence="1">Multi-pass membrane protein</topology>
    </subcellularLocation>
</comment>
<keyword evidence="2 5" id="KW-0812">Transmembrane</keyword>
<dbReference type="InterPro" id="IPR013525">
    <property type="entry name" value="ABC2_TM"/>
</dbReference>
<evidence type="ECO:0000256" key="5">
    <source>
        <dbReference type="SAM" id="Phobius"/>
    </source>
</evidence>
<name>A0A7H0IE56_9ACTN</name>